<reference evidence="1" key="1">
    <citation type="submission" date="2023-04" db="EMBL/GenBank/DDBJ databases">
        <title>Ambrosiozyma monospora NBRC 10751.</title>
        <authorList>
            <person name="Ichikawa N."/>
            <person name="Sato H."/>
            <person name="Tonouchi N."/>
        </authorList>
    </citation>
    <scope>NUCLEOTIDE SEQUENCE</scope>
    <source>
        <strain evidence="1">NBRC 10751</strain>
    </source>
</reference>
<dbReference type="EMBL" id="BSXS01011484">
    <property type="protein sequence ID" value="GMF00609.1"/>
    <property type="molecule type" value="Genomic_DNA"/>
</dbReference>
<evidence type="ECO:0000313" key="2">
    <source>
        <dbReference type="Proteomes" id="UP001165064"/>
    </source>
</evidence>
<comment type="caution">
    <text evidence="1">The sequence shown here is derived from an EMBL/GenBank/DDBJ whole genome shotgun (WGS) entry which is preliminary data.</text>
</comment>
<dbReference type="Proteomes" id="UP001165064">
    <property type="component" value="Unassembled WGS sequence"/>
</dbReference>
<keyword evidence="2" id="KW-1185">Reference proteome</keyword>
<evidence type="ECO:0000313" key="1">
    <source>
        <dbReference type="EMBL" id="GMF00609.1"/>
    </source>
</evidence>
<gene>
    <name evidence="1" type="ORF">Amon02_001104200</name>
</gene>
<accession>A0ACB5U2M5</accession>
<name>A0ACB5U2M5_AMBMO</name>
<sequence>MFIVVNKFDNIKNKKRCQRSIMDQINSLSPDIHENAGEFVHFVSSKDVLDKIPDGGDGGDGPGGNDDPDNRDYSSPEFDHLEGSLRNYLLEKRSVSKLLPAKNYLIKFYSDVLELSKINLNIYEKEHTQKTNELNDINPSFEKLKNASGDVSEKINKIIESTSSEVYDHAKMFISHTIDNVDEIELGIPFNGYASLQDFAYKTQTRVYDVITSSVSQSEDFARDKTAAAVTDIRAIDILYKENYKQIYHLLILLIQIWKVSVNNLVSIFQTMRQIWLWA</sequence>
<organism evidence="1 2">
    <name type="scientific">Ambrosiozyma monospora</name>
    <name type="common">Yeast</name>
    <name type="synonym">Endomycopsis monosporus</name>
    <dbReference type="NCBI Taxonomy" id="43982"/>
    <lineage>
        <taxon>Eukaryota</taxon>
        <taxon>Fungi</taxon>
        <taxon>Dikarya</taxon>
        <taxon>Ascomycota</taxon>
        <taxon>Saccharomycotina</taxon>
        <taxon>Pichiomycetes</taxon>
        <taxon>Pichiales</taxon>
        <taxon>Pichiaceae</taxon>
        <taxon>Ambrosiozyma</taxon>
    </lineage>
</organism>
<proteinExistence type="predicted"/>
<protein>
    <submittedName>
        <fullName evidence="1">Unnamed protein product</fullName>
    </submittedName>
</protein>